<organism evidence="3">
    <name type="scientific">Lotharella globosa</name>
    <dbReference type="NCBI Taxonomy" id="91324"/>
    <lineage>
        <taxon>Eukaryota</taxon>
        <taxon>Sar</taxon>
        <taxon>Rhizaria</taxon>
        <taxon>Cercozoa</taxon>
        <taxon>Chlorarachniophyceae</taxon>
        <taxon>Lotharella</taxon>
    </lineage>
</organism>
<protein>
    <recommendedName>
        <fullName evidence="2">PhoD-like phosphatase metallophosphatase domain-containing protein</fullName>
    </recommendedName>
</protein>
<dbReference type="Gene3D" id="3.60.21.70">
    <property type="entry name" value="PhoD-like phosphatase"/>
    <property type="match status" value="1"/>
</dbReference>
<dbReference type="InterPro" id="IPR029052">
    <property type="entry name" value="Metallo-depent_PP-like"/>
</dbReference>
<dbReference type="PANTHER" id="PTHR33987">
    <property type="entry name" value="CALCINEURIN-LIKE METALLO-PHOSPHOESTERASE SUPERFAMILY PROTEIN"/>
    <property type="match status" value="1"/>
</dbReference>
<feature type="chain" id="PRO_5030789531" description="PhoD-like phosphatase metallophosphatase domain-containing protein" evidence="1">
    <location>
        <begin position="17"/>
        <end position="389"/>
    </location>
</feature>
<dbReference type="SUPFAM" id="SSF56300">
    <property type="entry name" value="Metallo-dependent phosphatases"/>
    <property type="match status" value="1"/>
</dbReference>
<reference evidence="3" key="1">
    <citation type="submission" date="2021-01" db="EMBL/GenBank/DDBJ databases">
        <authorList>
            <person name="Corre E."/>
            <person name="Pelletier E."/>
            <person name="Niang G."/>
            <person name="Scheremetjew M."/>
            <person name="Finn R."/>
            <person name="Kale V."/>
            <person name="Holt S."/>
            <person name="Cochrane G."/>
            <person name="Meng A."/>
            <person name="Brown T."/>
            <person name="Cohen L."/>
        </authorList>
    </citation>
    <scope>NUCLEOTIDE SEQUENCE</scope>
    <source>
        <strain evidence="3">CCCM811</strain>
    </source>
</reference>
<sequence>MGPLTAFMVLLSGIFGDEKEHGNRDAGVTKIMFGSCNTARMEQWAWGPVMQKSPDAWVWLGDSVYGDLNVTEYSSFGAKWRPATPPHLRRLYDIQREKPGYSKLVNSGIPIFGTWDDHDYGNDNADSTYEFRAESQREFLDFLGEAQDSPRRSREGVYETHTLEKGRIRLILLDVRYHRTPYDDDGDEGDFLGEEQWAWLEKTLRESDAEINLIGGGIQFLAPRASILGLNVAESWTRFPKARQRLLDTVLNSGARAPLFMSGDVHFAELSEGFCRQGSKGDEARIVEITSSGMTHSWGTEPFWFRSLLSLFLSFPGNNDYQAYPIVDKLNFAEMQIRLDDSEPSVKVLIHGNDNRVHLSASYLLAELGLKSKTAKEGEWSCRGINQKK</sequence>
<dbReference type="AlphaFoldDB" id="A0A7S4DZB6"/>
<keyword evidence="1" id="KW-0732">Signal</keyword>
<feature type="signal peptide" evidence="1">
    <location>
        <begin position="1"/>
        <end position="16"/>
    </location>
</feature>
<evidence type="ECO:0000256" key="1">
    <source>
        <dbReference type="SAM" id="SignalP"/>
    </source>
</evidence>
<dbReference type="InterPro" id="IPR038607">
    <property type="entry name" value="PhoD-like_sf"/>
</dbReference>
<feature type="domain" description="PhoD-like phosphatase metallophosphatase" evidence="2">
    <location>
        <begin position="45"/>
        <end position="293"/>
    </location>
</feature>
<dbReference type="InterPro" id="IPR018946">
    <property type="entry name" value="PhoD-like_MPP"/>
</dbReference>
<evidence type="ECO:0000313" key="3">
    <source>
        <dbReference type="EMBL" id="CAE0680282.1"/>
    </source>
</evidence>
<evidence type="ECO:0000259" key="2">
    <source>
        <dbReference type="Pfam" id="PF09423"/>
    </source>
</evidence>
<gene>
    <name evidence="3" type="ORF">LGLO00237_LOCUS32068</name>
</gene>
<name>A0A7S4DZB6_9EUKA</name>
<dbReference type="CDD" id="cd07389">
    <property type="entry name" value="MPP_PhoD"/>
    <property type="match status" value="1"/>
</dbReference>
<dbReference type="Pfam" id="PF09423">
    <property type="entry name" value="PhoD"/>
    <property type="match status" value="1"/>
</dbReference>
<accession>A0A7S4DZB6</accession>
<proteinExistence type="predicted"/>
<dbReference type="PANTHER" id="PTHR33987:SF1">
    <property type="entry name" value="CALCINEURIN-LIKE METALLO-PHOSPHOESTERASE SUPERFAMILY PROTEIN"/>
    <property type="match status" value="1"/>
</dbReference>
<dbReference type="EMBL" id="HBIV01045743">
    <property type="protein sequence ID" value="CAE0680282.1"/>
    <property type="molecule type" value="Transcribed_RNA"/>
</dbReference>